<dbReference type="GO" id="GO:0004672">
    <property type="term" value="F:protein kinase activity"/>
    <property type="evidence" value="ECO:0007669"/>
    <property type="project" value="InterPro"/>
</dbReference>
<evidence type="ECO:0000256" key="5">
    <source>
        <dbReference type="SAM" id="MobiDB-lite"/>
    </source>
</evidence>
<feature type="compositionally biased region" description="Polar residues" evidence="5">
    <location>
        <begin position="736"/>
        <end position="753"/>
    </location>
</feature>
<dbReference type="SUPFAM" id="SSF48371">
    <property type="entry name" value="ARM repeat"/>
    <property type="match status" value="1"/>
</dbReference>
<dbReference type="PANTHER" id="PTHR12984">
    <property type="entry name" value="SCY1-RELATED S/T PROTEIN KINASE-LIKE"/>
    <property type="match status" value="1"/>
</dbReference>
<reference evidence="7" key="2">
    <citation type="journal article" date="2021" name="Genome Biol. Evol.">
        <title>Developing a high-quality reference genome for a parasitic bivalve with doubly uniparental inheritance (Bivalvia: Unionida).</title>
        <authorList>
            <person name="Smith C.H."/>
        </authorList>
    </citation>
    <scope>NUCLEOTIDE SEQUENCE</scope>
    <source>
        <strain evidence="7">CHS0354</strain>
        <tissue evidence="7">Mantle</tissue>
    </source>
</reference>
<dbReference type="EMBL" id="JAEAOA010001917">
    <property type="protein sequence ID" value="KAK3595970.1"/>
    <property type="molecule type" value="Genomic_DNA"/>
</dbReference>
<evidence type="ECO:0000256" key="3">
    <source>
        <dbReference type="ARBA" id="ARBA00042347"/>
    </source>
</evidence>
<dbReference type="Gene3D" id="1.25.10.10">
    <property type="entry name" value="Leucine-rich Repeat Variant"/>
    <property type="match status" value="1"/>
</dbReference>
<feature type="compositionally biased region" description="Acidic residues" evidence="5">
    <location>
        <begin position="634"/>
        <end position="652"/>
    </location>
</feature>
<dbReference type="InterPro" id="IPR011009">
    <property type="entry name" value="Kinase-like_dom_sf"/>
</dbReference>
<dbReference type="AlphaFoldDB" id="A0AAE0SPY3"/>
<dbReference type="InterPro" id="IPR016024">
    <property type="entry name" value="ARM-type_fold"/>
</dbReference>
<dbReference type="GO" id="GO:0005524">
    <property type="term" value="F:ATP binding"/>
    <property type="evidence" value="ECO:0007669"/>
    <property type="project" value="InterPro"/>
</dbReference>
<evidence type="ECO:0000256" key="1">
    <source>
        <dbReference type="ARBA" id="ARBA00038349"/>
    </source>
</evidence>
<dbReference type="Pfam" id="PF00069">
    <property type="entry name" value="Pkinase"/>
    <property type="match status" value="1"/>
</dbReference>
<keyword evidence="8" id="KW-1185">Reference proteome</keyword>
<dbReference type="Gene3D" id="3.30.200.20">
    <property type="entry name" value="Phosphorylase Kinase, domain 1"/>
    <property type="match status" value="1"/>
</dbReference>
<feature type="domain" description="Protein kinase" evidence="6">
    <location>
        <begin position="15"/>
        <end position="315"/>
    </location>
</feature>
<accession>A0AAE0SPY3</accession>
<sequence length="892" mass="99179">MWSLFSRDPAKDFNYEILDKVPGLEEKSIWTLHNGKKKGTGEQVSVFCFDLKGSSESQAQLARASYKRIKTLRHPNILKFLDGVETDKVIYFASEPVVPLETYLHNNDASSQQNQLAISWGLHQLVKGLSFLVNDCGLIHNNVCMSSVFVDLAGEWKLGGVDYMYPTTGQDSFPPVKVLPFLEKYDPPEKSELKKGVKGEKWSSDMWGLGCLIWEVFNGSLPKTSALKNFGKVPKQLVPNYCELVGANPKSRPNPAKFIEDCMKTNGFMDNAFIKTMLFLEEIQIKDMEEKVKFFSSLTSSLDSLPQQFCKHKILPQLLNAFDFSNAGALVLAPLLKVGKLLEAEEYQKKIVPCVVKLFSSNDRNTRVKLLQQIDSFIEHLQVSTVNDQIFPNVVTGFSDVNPIIREESVKAMMYVASKLNYKNLNEELMKHFARLQSKDDQGGIRTNTTVCLGKIASYINPQIRQKILCSAFLRALKDPFPPARQAGILGMAATQNLYPLTDICHKLLPALVAMMMDPEISVREQAFRAARGFIQKLEKVSENPELLAEMEKDVQSGGTPTAGAASWAGWAVTGMSSLTSKLYKKTTTKPNTPSVAATTQQLSGTQINNPDVVQKSEESKIGAAEIKHKEEKEIIEEEEEVGDEWDNEGWGDIESIPVKDDAPASTAVSNKPPQSTSHTDEWNVEDEDWGSLENFSQSQHNSTTKSSAGALKLGVASKKGSGDDWGWTEEEFTPVQDSGLQSVSSYNWGQENTEADFFSQVIGPSKPQKLKNTSGLKSDSNPSSTRQSPAQQVQTHSSPNLPRTTLEAKISQGQKTQPVSGVEAKESAWRDNDGWDVDSWDLPGSKISEAEKKKQEREEKRLQRQRELQEKREARKGGGALKLGVKKMSAD</sequence>
<organism evidence="7 8">
    <name type="scientific">Potamilus streckersoni</name>
    <dbReference type="NCBI Taxonomy" id="2493646"/>
    <lineage>
        <taxon>Eukaryota</taxon>
        <taxon>Metazoa</taxon>
        <taxon>Spiralia</taxon>
        <taxon>Lophotrochozoa</taxon>
        <taxon>Mollusca</taxon>
        <taxon>Bivalvia</taxon>
        <taxon>Autobranchia</taxon>
        <taxon>Heteroconchia</taxon>
        <taxon>Palaeoheterodonta</taxon>
        <taxon>Unionida</taxon>
        <taxon>Unionoidea</taxon>
        <taxon>Unionidae</taxon>
        <taxon>Ambleminae</taxon>
        <taxon>Lampsilini</taxon>
        <taxon>Potamilus</taxon>
    </lineage>
</organism>
<comment type="caution">
    <text evidence="7">The sequence shown here is derived from an EMBL/GenBank/DDBJ whole genome shotgun (WGS) entry which is preliminary data.</text>
</comment>
<feature type="compositionally biased region" description="Polar residues" evidence="5">
    <location>
        <begin position="694"/>
        <end position="708"/>
    </location>
</feature>
<name>A0AAE0SPY3_9BIVA</name>
<evidence type="ECO:0000259" key="6">
    <source>
        <dbReference type="PROSITE" id="PS50011"/>
    </source>
</evidence>
<reference evidence="7" key="3">
    <citation type="submission" date="2023-05" db="EMBL/GenBank/DDBJ databases">
        <authorList>
            <person name="Smith C.H."/>
        </authorList>
    </citation>
    <scope>NUCLEOTIDE SEQUENCE</scope>
    <source>
        <strain evidence="7">CHS0354</strain>
        <tissue evidence="7">Mantle</tissue>
    </source>
</reference>
<feature type="compositionally biased region" description="Basic and acidic residues" evidence="5">
    <location>
        <begin position="824"/>
        <end position="834"/>
    </location>
</feature>
<dbReference type="PROSITE" id="PS50011">
    <property type="entry name" value="PROTEIN_KINASE_DOM"/>
    <property type="match status" value="1"/>
</dbReference>
<feature type="compositionally biased region" description="Basic and acidic residues" evidence="5">
    <location>
        <begin position="849"/>
        <end position="877"/>
    </location>
</feature>
<dbReference type="SUPFAM" id="SSF56112">
    <property type="entry name" value="Protein kinase-like (PK-like)"/>
    <property type="match status" value="1"/>
</dbReference>
<dbReference type="InterPro" id="IPR051177">
    <property type="entry name" value="CIK-Related_Protein"/>
</dbReference>
<proteinExistence type="inferred from homology"/>
<dbReference type="PANTHER" id="PTHR12984:SF3">
    <property type="entry name" value="N-TERMINAL KINASE-LIKE PROTEIN"/>
    <property type="match status" value="1"/>
</dbReference>
<comment type="similarity">
    <text evidence="1">Belongs to the protein kinase superfamily.</text>
</comment>
<evidence type="ECO:0000256" key="4">
    <source>
        <dbReference type="ARBA" id="ARBA00056114"/>
    </source>
</evidence>
<feature type="compositionally biased region" description="Low complexity" evidence="5">
    <location>
        <begin position="883"/>
        <end position="892"/>
    </location>
</feature>
<feature type="compositionally biased region" description="Basic and acidic residues" evidence="5">
    <location>
        <begin position="615"/>
        <end position="633"/>
    </location>
</feature>
<dbReference type="InterPro" id="IPR011989">
    <property type="entry name" value="ARM-like"/>
</dbReference>
<feature type="region of interest" description="Disordered" evidence="5">
    <location>
        <begin position="606"/>
        <end position="892"/>
    </location>
</feature>
<dbReference type="Gene3D" id="1.10.510.10">
    <property type="entry name" value="Transferase(Phosphotransferase) domain 1"/>
    <property type="match status" value="1"/>
</dbReference>
<protein>
    <recommendedName>
        <fullName evidence="2">N-terminal kinase-like protein</fullName>
    </recommendedName>
    <alternativeName>
        <fullName evidence="3">SCY1-like protein 1</fullName>
    </alternativeName>
</protein>
<evidence type="ECO:0000256" key="2">
    <source>
        <dbReference type="ARBA" id="ARBA00040972"/>
    </source>
</evidence>
<reference evidence="7" key="1">
    <citation type="journal article" date="2021" name="Genome Biol. Evol.">
        <title>A High-Quality Reference Genome for a Parasitic Bivalve with Doubly Uniparental Inheritance (Bivalvia: Unionida).</title>
        <authorList>
            <person name="Smith C.H."/>
        </authorList>
    </citation>
    <scope>NUCLEOTIDE SEQUENCE</scope>
    <source>
        <strain evidence="7">CHS0354</strain>
    </source>
</reference>
<feature type="compositionally biased region" description="Polar residues" evidence="5">
    <location>
        <begin position="771"/>
        <end position="804"/>
    </location>
</feature>
<feature type="compositionally biased region" description="Polar residues" evidence="5">
    <location>
        <begin position="667"/>
        <end position="678"/>
    </location>
</feature>
<evidence type="ECO:0000313" key="8">
    <source>
        <dbReference type="Proteomes" id="UP001195483"/>
    </source>
</evidence>
<comment type="function">
    <text evidence="4">Regulates COPI-mediated retrograde protein traffic at the interface between the Golgi apparatus and the endoplasmic reticulum. Involved in the maintenance of the Golgi apparatus morphology.</text>
</comment>
<dbReference type="InterPro" id="IPR000719">
    <property type="entry name" value="Prot_kinase_dom"/>
</dbReference>
<evidence type="ECO:0000313" key="7">
    <source>
        <dbReference type="EMBL" id="KAK3595970.1"/>
    </source>
</evidence>
<dbReference type="Proteomes" id="UP001195483">
    <property type="component" value="Unassembled WGS sequence"/>
</dbReference>
<gene>
    <name evidence="7" type="ORF">CHS0354_032485</name>
</gene>